<comment type="caution">
    <text evidence="1">The sequence shown here is derived from an EMBL/GenBank/DDBJ whole genome shotgun (WGS) entry which is preliminary data.</text>
</comment>
<proteinExistence type="predicted"/>
<feature type="non-terminal residue" evidence="1">
    <location>
        <position position="1"/>
    </location>
</feature>
<keyword evidence="2" id="KW-1185">Reference proteome</keyword>
<accession>A0ABX2IXA8</accession>
<gene>
    <name evidence="1" type="ORF">HRQ87_08325</name>
</gene>
<dbReference type="Proteomes" id="UP000777935">
    <property type="component" value="Unassembled WGS sequence"/>
</dbReference>
<sequence length="29" mass="3227">SGAVTLRDLARQLNVSEQTLHRAIHGVRK</sequence>
<organism evidence="1 2">
    <name type="scientific">Parasulfitobacter algicola</name>
    <dbReference type="NCBI Taxonomy" id="2614809"/>
    <lineage>
        <taxon>Bacteria</taxon>
        <taxon>Pseudomonadati</taxon>
        <taxon>Pseudomonadota</taxon>
        <taxon>Alphaproteobacteria</taxon>
        <taxon>Rhodobacterales</taxon>
        <taxon>Roseobacteraceae</taxon>
        <taxon>Parasulfitobacter</taxon>
    </lineage>
</organism>
<name>A0ABX2IXA8_9RHOB</name>
<evidence type="ECO:0000313" key="2">
    <source>
        <dbReference type="Proteomes" id="UP000777935"/>
    </source>
</evidence>
<reference evidence="1 2" key="1">
    <citation type="submission" date="2020-06" db="EMBL/GenBank/DDBJ databases">
        <title>Sulfitobacter algicola sp. nov., isolated from green algae.</title>
        <authorList>
            <person name="Wang C."/>
        </authorList>
    </citation>
    <scope>NUCLEOTIDE SEQUENCE [LARGE SCALE GENOMIC DNA]</scope>
    <source>
        <strain evidence="1 2">1151</strain>
    </source>
</reference>
<dbReference type="EMBL" id="JABUFE010000004">
    <property type="protein sequence ID" value="NSX54803.1"/>
    <property type="molecule type" value="Genomic_DNA"/>
</dbReference>
<protein>
    <submittedName>
        <fullName evidence="1">HTH domain-containing protein</fullName>
    </submittedName>
</protein>
<evidence type="ECO:0000313" key="1">
    <source>
        <dbReference type="EMBL" id="NSX54803.1"/>
    </source>
</evidence>